<dbReference type="Proteomes" id="UP000028185">
    <property type="component" value="Chromosome"/>
</dbReference>
<evidence type="ECO:0000313" key="2">
    <source>
        <dbReference type="Proteomes" id="UP000028185"/>
    </source>
</evidence>
<gene>
    <name evidence="1" type="ORF">ID09_04345</name>
</gene>
<organism evidence="1 2">
    <name type="scientific">Streptococcus suis 6407</name>
    <dbReference type="NCBI Taxonomy" id="1214179"/>
    <lineage>
        <taxon>Bacteria</taxon>
        <taxon>Bacillati</taxon>
        <taxon>Bacillota</taxon>
        <taxon>Bacilli</taxon>
        <taxon>Lactobacillales</taxon>
        <taxon>Streptococcaceae</taxon>
        <taxon>Streptococcus</taxon>
    </lineage>
</organism>
<sequence>MSSATPVKAFELVNYLVDHPSVSADAIEKQFGWAKGSGKTALHRMKRKGFIAYTCKKGLYEVEILKMPDTSTLDLESLRKEQQDAYWEIYHYMRDLLLADIDANLLRAKTDAARVAMKALSRT</sequence>
<accession>A0A075SHK1</accession>
<name>A0A075SHK1_STRSU</name>
<dbReference type="AlphaFoldDB" id="A0A075SHK1"/>
<dbReference type="PATRIC" id="fig|1214179.4.peg.828"/>
<protein>
    <submittedName>
        <fullName evidence="1">Uncharacterized protein</fullName>
    </submittedName>
</protein>
<reference evidence="1 2" key="1">
    <citation type="journal article" date="2014" name="Genome Announc.">
        <title>Whole-Genome Sequence of Streptococcus suis Serotype 4 Reference Strain 6407.</title>
        <authorList>
            <person name="Wang K."/>
            <person name="Chen J."/>
            <person name="Yao H."/>
            <person name="Lu C."/>
        </authorList>
    </citation>
    <scope>NUCLEOTIDE SEQUENCE [LARGE SCALE GENOMIC DNA]</scope>
    <source>
        <strain evidence="1">6407</strain>
    </source>
</reference>
<evidence type="ECO:0000313" key="1">
    <source>
        <dbReference type="EMBL" id="AIG43303.1"/>
    </source>
</evidence>
<dbReference type="HOGENOM" id="CLU_2014036_0_0_9"/>
<dbReference type="EMBL" id="CP008921">
    <property type="protein sequence ID" value="AIG43303.1"/>
    <property type="molecule type" value="Genomic_DNA"/>
</dbReference>
<proteinExistence type="predicted"/>
<dbReference type="RefSeq" id="WP_024390781.1">
    <property type="nucleotide sequence ID" value="NZ_ALLE01000039.1"/>
</dbReference>